<dbReference type="SUPFAM" id="SSF46626">
    <property type="entry name" value="Cytochrome c"/>
    <property type="match status" value="1"/>
</dbReference>
<name>A0AAP3XPM7_9PROT</name>
<dbReference type="InterPro" id="IPR009056">
    <property type="entry name" value="Cyt_c-like_dom"/>
</dbReference>
<feature type="chain" id="PRO_5042999895" evidence="5">
    <location>
        <begin position="31"/>
        <end position="143"/>
    </location>
</feature>
<dbReference type="InterPro" id="IPR036909">
    <property type="entry name" value="Cyt_c-like_dom_sf"/>
</dbReference>
<dbReference type="Proteomes" id="UP001301140">
    <property type="component" value="Unassembled WGS sequence"/>
</dbReference>
<gene>
    <name evidence="7" type="ORF">PZ740_03500</name>
</gene>
<dbReference type="Pfam" id="PF13442">
    <property type="entry name" value="Cytochrome_CBB3"/>
    <property type="match status" value="1"/>
</dbReference>
<accession>A0AAP3XPM7</accession>
<dbReference type="Gene3D" id="1.10.760.10">
    <property type="entry name" value="Cytochrome c-like domain"/>
    <property type="match status" value="1"/>
</dbReference>
<keyword evidence="8" id="KW-1185">Reference proteome</keyword>
<organism evidence="7 8">
    <name type="scientific">Marinimicrococcus flavescens</name>
    <dbReference type="NCBI Taxonomy" id="3031815"/>
    <lineage>
        <taxon>Bacteria</taxon>
        <taxon>Pseudomonadati</taxon>
        <taxon>Pseudomonadota</taxon>
        <taxon>Alphaproteobacteria</taxon>
        <taxon>Geminicoccales</taxon>
        <taxon>Geminicoccaceae</taxon>
        <taxon>Marinimicrococcus</taxon>
    </lineage>
</organism>
<evidence type="ECO:0000313" key="7">
    <source>
        <dbReference type="EMBL" id="MDF1585448.1"/>
    </source>
</evidence>
<comment type="caution">
    <text evidence="7">The sequence shown here is derived from an EMBL/GenBank/DDBJ whole genome shotgun (WGS) entry which is preliminary data.</text>
</comment>
<dbReference type="GO" id="GO:0046872">
    <property type="term" value="F:metal ion binding"/>
    <property type="evidence" value="ECO:0007669"/>
    <property type="project" value="UniProtKB-KW"/>
</dbReference>
<evidence type="ECO:0000259" key="6">
    <source>
        <dbReference type="PROSITE" id="PS51007"/>
    </source>
</evidence>
<evidence type="ECO:0000256" key="5">
    <source>
        <dbReference type="SAM" id="SignalP"/>
    </source>
</evidence>
<keyword evidence="1 4" id="KW-0349">Heme</keyword>
<keyword evidence="5" id="KW-0732">Signal</keyword>
<evidence type="ECO:0000256" key="1">
    <source>
        <dbReference type="ARBA" id="ARBA00022617"/>
    </source>
</evidence>
<dbReference type="EMBL" id="JARGEQ010000024">
    <property type="protein sequence ID" value="MDF1585448.1"/>
    <property type="molecule type" value="Genomic_DNA"/>
</dbReference>
<keyword evidence="2 4" id="KW-0479">Metal-binding</keyword>
<feature type="domain" description="Cytochrome c" evidence="6">
    <location>
        <begin position="46"/>
        <end position="131"/>
    </location>
</feature>
<dbReference type="RefSeq" id="WP_327787866.1">
    <property type="nucleotide sequence ID" value="NZ_JARGEQ010000024.1"/>
</dbReference>
<dbReference type="AlphaFoldDB" id="A0AAP3XPM7"/>
<feature type="signal peptide" evidence="5">
    <location>
        <begin position="1"/>
        <end position="30"/>
    </location>
</feature>
<protein>
    <submittedName>
        <fullName evidence="7">C-type cytochrome</fullName>
    </submittedName>
</protein>
<evidence type="ECO:0000313" key="8">
    <source>
        <dbReference type="Proteomes" id="UP001301140"/>
    </source>
</evidence>
<proteinExistence type="predicted"/>
<dbReference type="PROSITE" id="PS51007">
    <property type="entry name" value="CYTC"/>
    <property type="match status" value="1"/>
</dbReference>
<dbReference type="GO" id="GO:0020037">
    <property type="term" value="F:heme binding"/>
    <property type="evidence" value="ECO:0007669"/>
    <property type="project" value="InterPro"/>
</dbReference>
<evidence type="ECO:0000256" key="2">
    <source>
        <dbReference type="ARBA" id="ARBA00022723"/>
    </source>
</evidence>
<keyword evidence="3 4" id="KW-0408">Iron</keyword>
<evidence type="ECO:0000256" key="3">
    <source>
        <dbReference type="ARBA" id="ARBA00023004"/>
    </source>
</evidence>
<reference evidence="7 8" key="1">
    <citation type="submission" date="2023-03" db="EMBL/GenBank/DDBJ databases">
        <title>YIM 152171 draft genome.</title>
        <authorList>
            <person name="Yang Z."/>
        </authorList>
    </citation>
    <scope>NUCLEOTIDE SEQUENCE [LARGE SCALE GENOMIC DNA]</scope>
    <source>
        <strain evidence="7 8">YIM 152171</strain>
    </source>
</reference>
<evidence type="ECO:0000256" key="4">
    <source>
        <dbReference type="PROSITE-ProRule" id="PRU00433"/>
    </source>
</evidence>
<dbReference type="GO" id="GO:0009055">
    <property type="term" value="F:electron transfer activity"/>
    <property type="evidence" value="ECO:0007669"/>
    <property type="project" value="InterPro"/>
</dbReference>
<sequence length="143" mass="15399">MAFRGRKGPSLSLAIAVGAALALGSGTSLAQDEEKPYEIRDGKVDQGTYNGFRRYHASCHTCHGPDGLGSSYAPSLVDSLKTMSYEDFAEVVINGRENLAAGQEKVMPGFGMVNDVAMYIDDIYGYLQARADGVLGRGRPERF</sequence>